<dbReference type="InterPro" id="IPR036388">
    <property type="entry name" value="WH-like_DNA-bd_sf"/>
</dbReference>
<dbReference type="PANTHER" id="PTHR33221:SF4">
    <property type="entry name" value="HTH-TYPE TRANSCRIPTIONAL REPRESSOR NSRR"/>
    <property type="match status" value="1"/>
</dbReference>
<dbReference type="Gene3D" id="1.10.10.10">
    <property type="entry name" value="Winged helix-like DNA-binding domain superfamily/Winged helix DNA-binding domain"/>
    <property type="match status" value="1"/>
</dbReference>
<reference evidence="2 3" key="1">
    <citation type="submission" date="2018-12" db="EMBL/GenBank/DDBJ databases">
        <authorList>
            <consortium name="Pathogen Informatics"/>
        </authorList>
    </citation>
    <scope>NUCLEOTIDE SEQUENCE [LARGE SCALE GENOMIC DNA]</scope>
    <source>
        <strain evidence="2 3">NCTC12871</strain>
    </source>
</reference>
<dbReference type="EMBL" id="LR134510">
    <property type="protein sequence ID" value="VEJ09108.1"/>
    <property type="molecule type" value="Genomic_DNA"/>
</dbReference>
<evidence type="ECO:0000313" key="3">
    <source>
        <dbReference type="Proteomes" id="UP000279799"/>
    </source>
</evidence>
<protein>
    <submittedName>
        <fullName evidence="2">BadM/Rrf2 family transcriptional regulator</fullName>
    </submittedName>
</protein>
<dbReference type="InterPro" id="IPR000944">
    <property type="entry name" value="Tscrpt_reg_Rrf2"/>
</dbReference>
<keyword evidence="1" id="KW-0238">DNA-binding</keyword>
<dbReference type="KEGG" id="adp:NCTC12871_00542"/>
<dbReference type="GO" id="GO:0003677">
    <property type="term" value="F:DNA binding"/>
    <property type="evidence" value="ECO:0007669"/>
    <property type="project" value="UniProtKB-KW"/>
</dbReference>
<dbReference type="InterPro" id="IPR036390">
    <property type="entry name" value="WH_DNA-bd_sf"/>
</dbReference>
<sequence length="128" mass="14537">MKLTKRTDFVLRTLIYLAKQPAGMRTFLQEIADNYNIPVNHLTKIVHQLGQLGYINTYRGRGGGMEIGMPLDQIMVKDVILHFEPNSELVDCSTCLLRKNSCKLERHLRIAYEAFLSSLEGVSLADII</sequence>
<dbReference type="PANTHER" id="PTHR33221">
    <property type="entry name" value="WINGED HELIX-TURN-HELIX TRANSCRIPTIONAL REGULATOR, RRF2 FAMILY"/>
    <property type="match status" value="1"/>
</dbReference>
<dbReference type="NCBIfam" id="TIGR00738">
    <property type="entry name" value="rrf2_super"/>
    <property type="match status" value="1"/>
</dbReference>
<dbReference type="Pfam" id="PF02082">
    <property type="entry name" value="Rrf2"/>
    <property type="match status" value="1"/>
</dbReference>
<keyword evidence="3" id="KW-1185">Reference proteome</keyword>
<dbReference type="SUPFAM" id="SSF46785">
    <property type="entry name" value="Winged helix' DNA-binding domain"/>
    <property type="match status" value="1"/>
</dbReference>
<dbReference type="GO" id="GO:0005829">
    <property type="term" value="C:cytosol"/>
    <property type="evidence" value="ECO:0007669"/>
    <property type="project" value="TreeGrafter"/>
</dbReference>
<dbReference type="GO" id="GO:0003700">
    <property type="term" value="F:DNA-binding transcription factor activity"/>
    <property type="evidence" value="ECO:0007669"/>
    <property type="project" value="TreeGrafter"/>
</dbReference>
<name>A0A448TTH5_9PAST</name>
<dbReference type="PROSITE" id="PS51197">
    <property type="entry name" value="HTH_RRF2_2"/>
    <property type="match status" value="1"/>
</dbReference>
<accession>A0A448TTH5</accession>
<dbReference type="RefSeq" id="WP_126598759.1">
    <property type="nucleotide sequence ID" value="NZ_LR134510.1"/>
</dbReference>
<gene>
    <name evidence="2" type="primary">nsrR</name>
    <name evidence="2" type="ORF">NCTC12871_00542</name>
</gene>
<dbReference type="AlphaFoldDB" id="A0A448TTH5"/>
<dbReference type="Proteomes" id="UP000279799">
    <property type="component" value="Chromosome"/>
</dbReference>
<proteinExistence type="predicted"/>
<evidence type="ECO:0000313" key="2">
    <source>
        <dbReference type="EMBL" id="VEJ09108.1"/>
    </source>
</evidence>
<organism evidence="2 3">
    <name type="scientific">Actinobacillus delphinicola</name>
    <dbReference type="NCBI Taxonomy" id="51161"/>
    <lineage>
        <taxon>Bacteria</taxon>
        <taxon>Pseudomonadati</taxon>
        <taxon>Pseudomonadota</taxon>
        <taxon>Gammaproteobacteria</taxon>
        <taxon>Pasteurellales</taxon>
        <taxon>Pasteurellaceae</taxon>
        <taxon>Actinobacillus</taxon>
    </lineage>
</organism>
<evidence type="ECO:0000256" key="1">
    <source>
        <dbReference type="ARBA" id="ARBA00023125"/>
    </source>
</evidence>
<dbReference type="OrthoDB" id="9795923at2"/>